<dbReference type="AlphaFoldDB" id="A0A291LI91"/>
<keyword evidence="2" id="KW-0732">Signal</keyword>
<dbReference type="EMBL" id="KY575056">
    <property type="protein sequence ID" value="ATI20419.1"/>
    <property type="molecule type" value="Genomic_DNA"/>
</dbReference>
<evidence type="ECO:0000313" key="4">
    <source>
        <dbReference type="EMBL" id="ATI20419.1"/>
    </source>
</evidence>
<name>A0A291LI91_9PEZI</name>
<keyword evidence="3" id="KW-0496">Mitochondrion</keyword>
<sequence>MTFFVCFNLLLGFIISDYIFYVSGKKRERSDESEESENSSNKDQKEKLEKELAGYGQDFKDIEKALQLDKKLPDSQKEFNAEARHLKKDYPTFFDEDSENTTKEGLEQLKEYLEGEANLAKSKYNNLPISSLRDPASVGREGHENKRFKQDSSEVVNDGSEPTPLGDLDGGE</sequence>
<protein>
    <submittedName>
        <fullName evidence="3">Uncharacterized protein</fullName>
    </submittedName>
</protein>
<feature type="compositionally biased region" description="Basic and acidic residues" evidence="1">
    <location>
        <begin position="40"/>
        <end position="50"/>
    </location>
</feature>
<evidence type="ECO:0000256" key="1">
    <source>
        <dbReference type="SAM" id="MobiDB-lite"/>
    </source>
</evidence>
<accession>A0A291LI91</accession>
<proteinExistence type="predicted"/>
<organism evidence="3">
    <name type="scientific">Juglanconis oblonga</name>
    <dbReference type="NCBI Taxonomy" id="1940568"/>
    <lineage>
        <taxon>Eukaryota</taxon>
        <taxon>Fungi</taxon>
        <taxon>Dikarya</taxon>
        <taxon>Ascomycota</taxon>
        <taxon>Pezizomycotina</taxon>
        <taxon>Sordariomycetes</taxon>
        <taxon>Sordariomycetidae</taxon>
        <taxon>Diaporthales</taxon>
        <taxon>Juglanconidaceae</taxon>
        <taxon>Juglanconis</taxon>
    </lineage>
</organism>
<gene>
    <name evidence="3" type="primary">orf172</name>
</gene>
<evidence type="ECO:0000313" key="3">
    <source>
        <dbReference type="EMBL" id="ATI20265.1"/>
    </source>
</evidence>
<feature type="region of interest" description="Disordered" evidence="1">
    <location>
        <begin position="27"/>
        <end position="50"/>
    </location>
</feature>
<feature type="signal peptide" evidence="2">
    <location>
        <begin position="1"/>
        <end position="16"/>
    </location>
</feature>
<dbReference type="EMBL" id="KY575054">
    <property type="protein sequence ID" value="ATI20265.1"/>
    <property type="molecule type" value="Genomic_DNA"/>
</dbReference>
<reference evidence="3" key="1">
    <citation type="submission" date="2017-02" db="EMBL/GenBank/DDBJ databases">
        <title>Fungal Comparative Genomics of Melanconis species and Ophiognomonia clavigignenti-juglandacearum at Different Phylogenetic Distances.</title>
        <authorList>
            <person name="Demers J.E."/>
            <person name="Castlebury L.A."/>
        </authorList>
    </citation>
    <scope>NUCLEOTIDE SEQUENCE</scope>
    <source>
        <strain evidence="3">AR4414</strain>
        <strain evidence="4">MAFF410216</strain>
    </source>
</reference>
<feature type="chain" id="PRO_5011917570" evidence="2">
    <location>
        <begin position="17"/>
        <end position="172"/>
    </location>
</feature>
<feature type="compositionally biased region" description="Basic and acidic residues" evidence="1">
    <location>
        <begin position="140"/>
        <end position="152"/>
    </location>
</feature>
<evidence type="ECO:0000256" key="2">
    <source>
        <dbReference type="SAM" id="SignalP"/>
    </source>
</evidence>
<feature type="region of interest" description="Disordered" evidence="1">
    <location>
        <begin position="125"/>
        <end position="172"/>
    </location>
</feature>
<geneLocation type="mitochondrion" evidence="3"/>